<keyword evidence="6" id="KW-1185">Reference proteome</keyword>
<feature type="chain" id="PRO_5047062898" evidence="3">
    <location>
        <begin position="23"/>
        <end position="397"/>
    </location>
</feature>
<organism evidence="5 6">
    <name type="scientific">Flavobacterium cupriresistens</name>
    <dbReference type="NCBI Taxonomy" id="2893885"/>
    <lineage>
        <taxon>Bacteria</taxon>
        <taxon>Pseudomonadati</taxon>
        <taxon>Bacteroidota</taxon>
        <taxon>Flavobacteriia</taxon>
        <taxon>Flavobacteriales</taxon>
        <taxon>Flavobacteriaceae</taxon>
        <taxon>Flavobacterium</taxon>
    </lineage>
</organism>
<sequence length="397" mass="42784">MKNVYPKVALGLLAGLTFFACSNDDKKENNDTNTPTAVTKKQVITNYADIVYANYKKAYDDAVLLETAITTFTTTPTAANFTAAKTAWKTSRESYGTTEAFRFANGPIDDDNGPEGLLNSWPLDENFIDYVDGTPASGIINNTTDFPVLSKKVLADENALDEDELNVSVGYHAIEFLLWGQDLTLPSANLPGQRPYTDYVTGAGGTAANQGRRADYLKFCADLLTDNLDYLVQQWKVGGVYRVKFLALSEDTAIKNIYLGITTLVLTELPVERMITAVENASQEDEHSCFSDNTHRDIVLNMQGVINVYQGKYGAIDGPSLEDLVKQADSKVYDDTATAIAASTTKVGAILIPFDLAISGGPTSVEGAKVKSAAQQLQNLGANLLAGAVKIGIIVNG</sequence>
<dbReference type="Proteomes" id="UP001273350">
    <property type="component" value="Unassembled WGS sequence"/>
</dbReference>
<protein>
    <submittedName>
        <fullName evidence="5">Imelysin family protein</fullName>
    </submittedName>
</protein>
<evidence type="ECO:0000256" key="2">
    <source>
        <dbReference type="ARBA" id="ARBA00022729"/>
    </source>
</evidence>
<feature type="domain" description="Imelysin-like" evidence="4">
    <location>
        <begin position="52"/>
        <end position="381"/>
    </location>
</feature>
<dbReference type="Pfam" id="PF09375">
    <property type="entry name" value="Peptidase_M75"/>
    <property type="match status" value="1"/>
</dbReference>
<reference evidence="5 6" key="1">
    <citation type="submission" date="2023-11" db="EMBL/GenBank/DDBJ databases">
        <title>Unpublished Manusciprt.</title>
        <authorList>
            <person name="Saticioglu I.B."/>
            <person name="Ay H."/>
            <person name="Ajmi N."/>
            <person name="Altun S."/>
            <person name="Duman M."/>
        </authorList>
    </citation>
    <scope>NUCLEOTIDE SEQUENCE [LARGE SCALE GENOMIC DNA]</scope>
    <source>
        <strain evidence="5 6">Fl-318</strain>
    </source>
</reference>
<comment type="subcellular location">
    <subcellularLocation>
        <location evidence="1">Cell envelope</location>
    </subcellularLocation>
</comment>
<accession>A0ABU4RCG4</accession>
<gene>
    <name evidence="5" type="ORF">SGQ83_08355</name>
</gene>
<evidence type="ECO:0000256" key="3">
    <source>
        <dbReference type="SAM" id="SignalP"/>
    </source>
</evidence>
<dbReference type="CDD" id="cd14657">
    <property type="entry name" value="Imelysin_IrpA-like"/>
    <property type="match status" value="1"/>
</dbReference>
<feature type="signal peptide" evidence="3">
    <location>
        <begin position="1"/>
        <end position="22"/>
    </location>
</feature>
<dbReference type="RefSeq" id="WP_230002055.1">
    <property type="nucleotide sequence ID" value="NZ_CP087134.1"/>
</dbReference>
<comment type="caution">
    <text evidence="5">The sequence shown here is derived from an EMBL/GenBank/DDBJ whole genome shotgun (WGS) entry which is preliminary data.</text>
</comment>
<dbReference type="PROSITE" id="PS51257">
    <property type="entry name" value="PROKAR_LIPOPROTEIN"/>
    <property type="match status" value="1"/>
</dbReference>
<evidence type="ECO:0000256" key="1">
    <source>
        <dbReference type="ARBA" id="ARBA00004196"/>
    </source>
</evidence>
<name>A0ABU4RCG4_9FLAO</name>
<dbReference type="InterPro" id="IPR018976">
    <property type="entry name" value="Imelysin-like"/>
</dbReference>
<evidence type="ECO:0000259" key="4">
    <source>
        <dbReference type="Pfam" id="PF09375"/>
    </source>
</evidence>
<dbReference type="EMBL" id="JAWXVI010000004">
    <property type="protein sequence ID" value="MDX6189354.1"/>
    <property type="molecule type" value="Genomic_DNA"/>
</dbReference>
<dbReference type="InterPro" id="IPR038352">
    <property type="entry name" value="Imelysin_sf"/>
</dbReference>
<proteinExistence type="predicted"/>
<evidence type="ECO:0000313" key="5">
    <source>
        <dbReference type="EMBL" id="MDX6189354.1"/>
    </source>
</evidence>
<evidence type="ECO:0000313" key="6">
    <source>
        <dbReference type="Proteomes" id="UP001273350"/>
    </source>
</evidence>
<keyword evidence="2 3" id="KW-0732">Signal</keyword>
<dbReference type="Gene3D" id="1.20.1420.20">
    <property type="entry name" value="M75 peptidase, HXXE motif"/>
    <property type="match status" value="1"/>
</dbReference>